<evidence type="ECO:0000313" key="5">
    <source>
        <dbReference type="Proteomes" id="UP000502706"/>
    </source>
</evidence>
<gene>
    <name evidence="4" type="ORF">GBA65_16590</name>
</gene>
<sequence>MGIDLASVEGTGPNGQITVGDVRKKGDS</sequence>
<dbReference type="Proteomes" id="UP000502706">
    <property type="component" value="Chromosome"/>
</dbReference>
<dbReference type="InterPro" id="IPR004167">
    <property type="entry name" value="PSBD"/>
</dbReference>
<proteinExistence type="inferred from homology"/>
<name>A0A6G8Q345_9ACTN</name>
<dbReference type="Gene3D" id="4.10.320.10">
    <property type="entry name" value="E3-binding domain"/>
    <property type="match status" value="1"/>
</dbReference>
<evidence type="ECO:0000256" key="2">
    <source>
        <dbReference type="SAM" id="MobiDB-lite"/>
    </source>
</evidence>
<dbReference type="PROSITE" id="PS51826">
    <property type="entry name" value="PSBD"/>
    <property type="match status" value="1"/>
</dbReference>
<dbReference type="AlphaFoldDB" id="A0A6G8Q345"/>
<dbReference type="EMBL" id="CP045121">
    <property type="protein sequence ID" value="QIN80865.1"/>
    <property type="molecule type" value="Genomic_DNA"/>
</dbReference>
<evidence type="ECO:0000313" key="4">
    <source>
        <dbReference type="EMBL" id="QIN80865.1"/>
    </source>
</evidence>
<accession>A0A6G8Q345</accession>
<dbReference type="SUPFAM" id="SSF47005">
    <property type="entry name" value="Peripheral subunit-binding domain of 2-oxo acid dehydrogenase complex"/>
    <property type="match status" value="1"/>
</dbReference>
<evidence type="ECO:0000256" key="1">
    <source>
        <dbReference type="ARBA" id="ARBA00007317"/>
    </source>
</evidence>
<feature type="domain" description="Peripheral subunit-binding (PSBD)" evidence="3">
    <location>
        <begin position="1"/>
        <end position="26"/>
    </location>
</feature>
<protein>
    <recommendedName>
        <fullName evidence="3">Peripheral subunit-binding (PSBD) domain-containing protein</fullName>
    </recommendedName>
</protein>
<keyword evidence="5" id="KW-1185">Reference proteome</keyword>
<comment type="similarity">
    <text evidence="1">Belongs to the 2-oxoacid dehydrogenase family.</text>
</comment>
<dbReference type="Pfam" id="PF02817">
    <property type="entry name" value="E3_binding"/>
    <property type="match status" value="1"/>
</dbReference>
<dbReference type="KEGG" id="rmar:GBA65_16590"/>
<reference evidence="4 5" key="1">
    <citation type="submission" date="2019-10" db="EMBL/GenBank/DDBJ databases">
        <title>Rubrobacter sp nov SCSIO 52915 isolated from a deep-sea sediment in the South China Sea.</title>
        <authorList>
            <person name="Chen R.W."/>
        </authorList>
    </citation>
    <scope>NUCLEOTIDE SEQUENCE [LARGE SCALE GENOMIC DNA]</scope>
    <source>
        <strain evidence="4 5">SCSIO 52915</strain>
    </source>
</reference>
<dbReference type="InterPro" id="IPR036625">
    <property type="entry name" value="E3-bd_dom_sf"/>
</dbReference>
<dbReference type="GO" id="GO:0016746">
    <property type="term" value="F:acyltransferase activity"/>
    <property type="evidence" value="ECO:0007669"/>
    <property type="project" value="InterPro"/>
</dbReference>
<organism evidence="4 5">
    <name type="scientific">Rubrobacter marinus</name>
    <dbReference type="NCBI Taxonomy" id="2653852"/>
    <lineage>
        <taxon>Bacteria</taxon>
        <taxon>Bacillati</taxon>
        <taxon>Actinomycetota</taxon>
        <taxon>Rubrobacteria</taxon>
        <taxon>Rubrobacterales</taxon>
        <taxon>Rubrobacteraceae</taxon>
        <taxon>Rubrobacter</taxon>
    </lineage>
</organism>
<evidence type="ECO:0000259" key="3">
    <source>
        <dbReference type="PROSITE" id="PS51826"/>
    </source>
</evidence>
<feature type="region of interest" description="Disordered" evidence="2">
    <location>
        <begin position="1"/>
        <end position="28"/>
    </location>
</feature>